<name>A0A518GJR1_9PLAN</name>
<protein>
    <submittedName>
        <fullName evidence="1">Uncharacterized protein</fullName>
    </submittedName>
</protein>
<keyword evidence="2" id="KW-1185">Reference proteome</keyword>
<proteinExistence type="predicted"/>
<reference evidence="1 2" key="1">
    <citation type="submission" date="2019-02" db="EMBL/GenBank/DDBJ databases">
        <title>Deep-cultivation of Planctomycetes and their phenomic and genomic characterization uncovers novel biology.</title>
        <authorList>
            <person name="Wiegand S."/>
            <person name="Jogler M."/>
            <person name="Boedeker C."/>
            <person name="Pinto D."/>
            <person name="Vollmers J."/>
            <person name="Rivas-Marin E."/>
            <person name="Kohn T."/>
            <person name="Peeters S.H."/>
            <person name="Heuer A."/>
            <person name="Rast P."/>
            <person name="Oberbeckmann S."/>
            <person name="Bunk B."/>
            <person name="Jeske O."/>
            <person name="Meyerdierks A."/>
            <person name="Storesund J.E."/>
            <person name="Kallscheuer N."/>
            <person name="Luecker S."/>
            <person name="Lage O.M."/>
            <person name="Pohl T."/>
            <person name="Merkel B.J."/>
            <person name="Hornburger P."/>
            <person name="Mueller R.-W."/>
            <person name="Bruemmer F."/>
            <person name="Labrenz M."/>
            <person name="Spormann A.M."/>
            <person name="Op den Camp H."/>
            <person name="Overmann J."/>
            <person name="Amann R."/>
            <person name="Jetten M.S.M."/>
            <person name="Mascher T."/>
            <person name="Medema M.H."/>
            <person name="Devos D.P."/>
            <person name="Kaster A.-K."/>
            <person name="Ovreas L."/>
            <person name="Rohde M."/>
            <person name="Galperin M.Y."/>
            <person name="Jogler C."/>
        </authorList>
    </citation>
    <scope>NUCLEOTIDE SEQUENCE [LARGE SCALE GENOMIC DNA]</scope>
    <source>
        <strain evidence="1 2">Spb1</strain>
    </source>
</reference>
<dbReference type="KEGG" id="peh:Spb1_07110"/>
<dbReference type="EMBL" id="CP036299">
    <property type="protein sequence ID" value="QDV28845.1"/>
    <property type="molecule type" value="Genomic_DNA"/>
</dbReference>
<accession>A0A518GJR1</accession>
<dbReference type="AlphaFoldDB" id="A0A518GJR1"/>
<dbReference type="Proteomes" id="UP000315349">
    <property type="component" value="Chromosome"/>
</dbReference>
<evidence type="ECO:0000313" key="2">
    <source>
        <dbReference type="Proteomes" id="UP000315349"/>
    </source>
</evidence>
<dbReference type="RefSeq" id="WP_145295849.1">
    <property type="nucleotide sequence ID" value="NZ_CP036299.1"/>
</dbReference>
<evidence type="ECO:0000313" key="1">
    <source>
        <dbReference type="EMBL" id="QDV28845.1"/>
    </source>
</evidence>
<organism evidence="1 2">
    <name type="scientific">Planctopirus ephydatiae</name>
    <dbReference type="NCBI Taxonomy" id="2528019"/>
    <lineage>
        <taxon>Bacteria</taxon>
        <taxon>Pseudomonadati</taxon>
        <taxon>Planctomycetota</taxon>
        <taxon>Planctomycetia</taxon>
        <taxon>Planctomycetales</taxon>
        <taxon>Planctomycetaceae</taxon>
        <taxon>Planctopirus</taxon>
    </lineage>
</organism>
<gene>
    <name evidence="1" type="ORF">Spb1_07110</name>
</gene>
<sequence>MFQTGAGDGDVVFIAHEAGLGGGDAADGTLAGFWRRFRGWLRAGLDAGPGAGFCAGGFAGGQGHGQGKGLG</sequence>